<evidence type="ECO:0000256" key="1">
    <source>
        <dbReference type="SAM" id="MobiDB-lite"/>
    </source>
</evidence>
<feature type="region of interest" description="Disordered" evidence="1">
    <location>
        <begin position="1"/>
        <end position="23"/>
    </location>
</feature>
<protein>
    <submittedName>
        <fullName evidence="2">Uncharacterized protein</fullName>
    </submittedName>
</protein>
<dbReference type="Proteomes" id="UP001459277">
    <property type="component" value="Unassembled WGS sequence"/>
</dbReference>
<dbReference type="EMBL" id="JAZDWU010000002">
    <property type="protein sequence ID" value="KAL0011853.1"/>
    <property type="molecule type" value="Genomic_DNA"/>
</dbReference>
<evidence type="ECO:0000313" key="2">
    <source>
        <dbReference type="EMBL" id="KAL0011853.1"/>
    </source>
</evidence>
<comment type="caution">
    <text evidence="2">The sequence shown here is derived from an EMBL/GenBank/DDBJ whole genome shotgun (WGS) entry which is preliminary data.</text>
</comment>
<feature type="region of interest" description="Disordered" evidence="1">
    <location>
        <begin position="131"/>
        <end position="175"/>
    </location>
</feature>
<dbReference type="AlphaFoldDB" id="A0AAW2DMH2"/>
<gene>
    <name evidence="2" type="ORF">SO802_006961</name>
</gene>
<proteinExistence type="predicted"/>
<organism evidence="2 3">
    <name type="scientific">Lithocarpus litseifolius</name>
    <dbReference type="NCBI Taxonomy" id="425828"/>
    <lineage>
        <taxon>Eukaryota</taxon>
        <taxon>Viridiplantae</taxon>
        <taxon>Streptophyta</taxon>
        <taxon>Embryophyta</taxon>
        <taxon>Tracheophyta</taxon>
        <taxon>Spermatophyta</taxon>
        <taxon>Magnoliopsida</taxon>
        <taxon>eudicotyledons</taxon>
        <taxon>Gunneridae</taxon>
        <taxon>Pentapetalae</taxon>
        <taxon>rosids</taxon>
        <taxon>fabids</taxon>
        <taxon>Fagales</taxon>
        <taxon>Fagaceae</taxon>
        <taxon>Lithocarpus</taxon>
    </lineage>
</organism>
<reference evidence="2 3" key="1">
    <citation type="submission" date="2024-01" db="EMBL/GenBank/DDBJ databases">
        <title>A telomere-to-telomere, gap-free genome of sweet tea (Lithocarpus litseifolius).</title>
        <authorList>
            <person name="Zhou J."/>
        </authorList>
    </citation>
    <scope>NUCLEOTIDE SEQUENCE [LARGE SCALE GENOMIC DNA]</scope>
    <source>
        <strain evidence="2">Zhou-2022a</strain>
        <tissue evidence="2">Leaf</tissue>
    </source>
</reference>
<name>A0AAW2DMH2_9ROSI</name>
<keyword evidence="3" id="KW-1185">Reference proteome</keyword>
<evidence type="ECO:0000313" key="3">
    <source>
        <dbReference type="Proteomes" id="UP001459277"/>
    </source>
</evidence>
<sequence length="175" mass="18817">MRRDRDSLFTTNPQQKSQDFSSGFGDLFGSAHYAPKSNATTTTSSSFNFDMFRDSGAPAKSSSSSSAPVYDKPVYDDDIFDGVPGLKSSAANAKYEDVFTSIAASSPPKRSGSGIGSGSDVFDDLLGGFGKVERESKGSGVNVKRSQREEKKSVPDPPVKKIWIVDQPVKNDRGR</sequence>
<accession>A0AAW2DMH2</accession>
<feature type="compositionally biased region" description="Polar residues" evidence="1">
    <location>
        <begin position="8"/>
        <end position="21"/>
    </location>
</feature>